<dbReference type="AlphaFoldDB" id="A0A8H8BVF7"/>
<feature type="chain" id="PRO_5034440351" evidence="2">
    <location>
        <begin position="20"/>
        <end position="160"/>
    </location>
</feature>
<dbReference type="OrthoDB" id="3563300at2759"/>
<evidence type="ECO:0000256" key="1">
    <source>
        <dbReference type="SAM" id="MobiDB-lite"/>
    </source>
</evidence>
<dbReference type="Proteomes" id="UP000664132">
    <property type="component" value="Unassembled WGS sequence"/>
</dbReference>
<evidence type="ECO:0000256" key="2">
    <source>
        <dbReference type="SAM" id="SignalP"/>
    </source>
</evidence>
<sequence>MQFFQTFAALALLASLAKAQTPTPSATQPIGISSALDPTCPTITVTTGSTCPEITPVCIRPLCLQISTITPPCSCDTVPTVTSCATECGAGCATSTSIAGLPCPASPRPSTSTTMGGSGNGTATATTTSSMVVVTGAAAKRDAGRGGVILGAVGVVLGFL</sequence>
<feature type="compositionally biased region" description="Low complexity" evidence="1">
    <location>
        <begin position="110"/>
        <end position="125"/>
    </location>
</feature>
<dbReference type="EMBL" id="JAFJYH010000009">
    <property type="protein sequence ID" value="KAG4425585.1"/>
    <property type="molecule type" value="Genomic_DNA"/>
</dbReference>
<organism evidence="3 4">
    <name type="scientific">Cadophora malorum</name>
    <dbReference type="NCBI Taxonomy" id="108018"/>
    <lineage>
        <taxon>Eukaryota</taxon>
        <taxon>Fungi</taxon>
        <taxon>Dikarya</taxon>
        <taxon>Ascomycota</taxon>
        <taxon>Pezizomycotina</taxon>
        <taxon>Leotiomycetes</taxon>
        <taxon>Helotiales</taxon>
        <taxon>Ploettnerulaceae</taxon>
        <taxon>Cadophora</taxon>
    </lineage>
</organism>
<keyword evidence="2" id="KW-0732">Signal</keyword>
<accession>A0A8H8BVF7</accession>
<protein>
    <submittedName>
        <fullName evidence="3">Uncharacterized protein</fullName>
    </submittedName>
</protein>
<gene>
    <name evidence="3" type="ORF">IFR04_001282</name>
</gene>
<name>A0A8H8BVF7_9HELO</name>
<feature type="signal peptide" evidence="2">
    <location>
        <begin position="1"/>
        <end position="19"/>
    </location>
</feature>
<evidence type="ECO:0000313" key="4">
    <source>
        <dbReference type="Proteomes" id="UP000664132"/>
    </source>
</evidence>
<proteinExistence type="predicted"/>
<comment type="caution">
    <text evidence="3">The sequence shown here is derived from an EMBL/GenBank/DDBJ whole genome shotgun (WGS) entry which is preliminary data.</text>
</comment>
<evidence type="ECO:0000313" key="3">
    <source>
        <dbReference type="EMBL" id="KAG4425585.1"/>
    </source>
</evidence>
<keyword evidence="4" id="KW-1185">Reference proteome</keyword>
<reference evidence="3" key="1">
    <citation type="submission" date="2021-02" db="EMBL/GenBank/DDBJ databases">
        <title>Genome sequence Cadophora malorum strain M34.</title>
        <authorList>
            <person name="Stefanovic E."/>
            <person name="Vu D."/>
            <person name="Scully C."/>
            <person name="Dijksterhuis J."/>
            <person name="Roader J."/>
            <person name="Houbraken J."/>
        </authorList>
    </citation>
    <scope>NUCLEOTIDE SEQUENCE</scope>
    <source>
        <strain evidence="3">M34</strain>
    </source>
</reference>
<feature type="region of interest" description="Disordered" evidence="1">
    <location>
        <begin position="105"/>
        <end position="125"/>
    </location>
</feature>